<reference evidence="8 9" key="1">
    <citation type="submission" date="2023-08" db="EMBL/GenBank/DDBJ databases">
        <title>A Necator americanus chromosomal reference genome.</title>
        <authorList>
            <person name="Ilik V."/>
            <person name="Petrzelkova K.J."/>
            <person name="Pardy F."/>
            <person name="Fuh T."/>
            <person name="Niatou-Singa F.S."/>
            <person name="Gouil Q."/>
            <person name="Baker L."/>
            <person name="Ritchie M.E."/>
            <person name="Jex A.R."/>
            <person name="Gazzola D."/>
            <person name="Li H."/>
            <person name="Toshio Fujiwara R."/>
            <person name="Zhan B."/>
            <person name="Aroian R.V."/>
            <person name="Pafco B."/>
            <person name="Schwarz E.M."/>
        </authorList>
    </citation>
    <scope>NUCLEOTIDE SEQUENCE [LARGE SCALE GENOMIC DNA]</scope>
    <source>
        <strain evidence="8 9">Aroian</strain>
        <tissue evidence="8">Whole animal</tissue>
    </source>
</reference>
<protein>
    <recommendedName>
        <fullName evidence="10">7TM chemoreceptor</fullName>
    </recommendedName>
</protein>
<feature type="transmembrane region" description="Helical" evidence="7">
    <location>
        <begin position="160"/>
        <end position="185"/>
    </location>
</feature>
<evidence type="ECO:0008006" key="10">
    <source>
        <dbReference type="Google" id="ProtNLM"/>
    </source>
</evidence>
<dbReference type="InterPro" id="IPR019421">
    <property type="entry name" value="7TM_GPCR_serpentine_rcpt_Srd"/>
</dbReference>
<feature type="transmembrane region" description="Helical" evidence="7">
    <location>
        <begin position="6"/>
        <end position="24"/>
    </location>
</feature>
<sequence>MTNALLLFMIIYISPGYLSPYRIFLGNTALTQLLLALLVMVVAPRVLTHGVNIVNIYLGPCQLLGPWGSYMLYITMLHLGVNSFMSLMVSMVYRCISLRTSRIRTSFAVEMCLVSYVIPLSMILPCINMEFSTNKTDAAEITHHIVKNMDKYDVVVAAKIIQALTVQSIVPTFTIFPAAAGYLLIQFGVLEPRLFSFVITPCLCIGPIVDPMITIYYVSPYRHLFARVFPRMDPRSSTAQPQASTVHRLSVIFNSFTFWRRSHARIDLKTEEQIILQNRQIPCVNLEFSANTTLADEITNHMVTNMEKMDGGFQFLKSSIGIIWNICCSSILLIPIYATMFFCRWKIHSFLEKTEFVQSSNTKLTIKRLVKALTVQSLVPTLTILPPAIAYLMIQFGVLGPQLFSFFIAPCLCVGPIVDPIVTTYYVTPYRRFITSALLPKYIQPTASDTHQGISQITTKKRVPNGERHHHITTVAKNIDIRTGRTDDSNPSICPYLVPESPSDFSFGTGHEEQRNSPEELREEI</sequence>
<dbReference type="Proteomes" id="UP001303046">
    <property type="component" value="Unassembled WGS sequence"/>
</dbReference>
<keyword evidence="4 7" id="KW-1133">Transmembrane helix</keyword>
<feature type="region of interest" description="Disordered" evidence="6">
    <location>
        <begin position="500"/>
        <end position="525"/>
    </location>
</feature>
<dbReference type="SUPFAM" id="SSF81321">
    <property type="entry name" value="Family A G protein-coupled receptor-like"/>
    <property type="match status" value="2"/>
</dbReference>
<dbReference type="InterPro" id="IPR050920">
    <property type="entry name" value="Nematode_rcpt-like_delta"/>
</dbReference>
<name>A0ABR1DRD1_NECAM</name>
<feature type="transmembrane region" description="Helical" evidence="7">
    <location>
        <begin position="322"/>
        <end position="343"/>
    </location>
</feature>
<evidence type="ECO:0000256" key="7">
    <source>
        <dbReference type="SAM" id="Phobius"/>
    </source>
</evidence>
<evidence type="ECO:0000256" key="2">
    <source>
        <dbReference type="ARBA" id="ARBA00009166"/>
    </source>
</evidence>
<feature type="transmembrane region" description="Helical" evidence="7">
    <location>
        <begin position="105"/>
        <end position="124"/>
    </location>
</feature>
<feature type="compositionally biased region" description="Basic and acidic residues" evidence="6">
    <location>
        <begin position="510"/>
        <end position="525"/>
    </location>
</feature>
<dbReference type="EMBL" id="JAVFWL010000005">
    <property type="protein sequence ID" value="KAK6752974.1"/>
    <property type="molecule type" value="Genomic_DNA"/>
</dbReference>
<feature type="transmembrane region" description="Helical" evidence="7">
    <location>
        <begin position="197"/>
        <end position="218"/>
    </location>
</feature>
<accession>A0ABR1DRD1</accession>
<evidence type="ECO:0000256" key="5">
    <source>
        <dbReference type="ARBA" id="ARBA00023136"/>
    </source>
</evidence>
<evidence type="ECO:0000256" key="3">
    <source>
        <dbReference type="ARBA" id="ARBA00022692"/>
    </source>
</evidence>
<keyword evidence="3 7" id="KW-0812">Transmembrane</keyword>
<feature type="transmembrane region" description="Helical" evidence="7">
    <location>
        <begin position="373"/>
        <end position="394"/>
    </location>
</feature>
<feature type="transmembrane region" description="Helical" evidence="7">
    <location>
        <begin position="70"/>
        <end position="93"/>
    </location>
</feature>
<dbReference type="PANTHER" id="PTHR22945:SF96">
    <property type="entry name" value="SERPENTINE RECEPTOR, CLASS D (DELTA)"/>
    <property type="match status" value="1"/>
</dbReference>
<gene>
    <name evidence="8" type="primary">Necator_chrV.g17319</name>
    <name evidence="8" type="ORF">RB195_012530</name>
</gene>
<keyword evidence="9" id="KW-1185">Reference proteome</keyword>
<proteinExistence type="inferred from homology"/>
<feature type="transmembrane region" description="Helical" evidence="7">
    <location>
        <begin position="406"/>
        <end position="427"/>
    </location>
</feature>
<evidence type="ECO:0000313" key="8">
    <source>
        <dbReference type="EMBL" id="KAK6752974.1"/>
    </source>
</evidence>
<organism evidence="8 9">
    <name type="scientific">Necator americanus</name>
    <name type="common">Human hookworm</name>
    <dbReference type="NCBI Taxonomy" id="51031"/>
    <lineage>
        <taxon>Eukaryota</taxon>
        <taxon>Metazoa</taxon>
        <taxon>Ecdysozoa</taxon>
        <taxon>Nematoda</taxon>
        <taxon>Chromadorea</taxon>
        <taxon>Rhabditida</taxon>
        <taxon>Rhabditina</taxon>
        <taxon>Rhabditomorpha</taxon>
        <taxon>Strongyloidea</taxon>
        <taxon>Ancylostomatidae</taxon>
        <taxon>Bunostominae</taxon>
        <taxon>Necator</taxon>
    </lineage>
</organism>
<evidence type="ECO:0000256" key="4">
    <source>
        <dbReference type="ARBA" id="ARBA00022989"/>
    </source>
</evidence>
<evidence type="ECO:0000313" key="9">
    <source>
        <dbReference type="Proteomes" id="UP001303046"/>
    </source>
</evidence>
<keyword evidence="5 7" id="KW-0472">Membrane</keyword>
<comment type="caution">
    <text evidence="8">The sequence shown here is derived from an EMBL/GenBank/DDBJ whole genome shotgun (WGS) entry which is preliminary data.</text>
</comment>
<dbReference type="PANTHER" id="PTHR22945">
    <property type="entry name" value="SERPENTINE RECEPTOR, CLASS D DELTA"/>
    <property type="match status" value="1"/>
</dbReference>
<evidence type="ECO:0000256" key="1">
    <source>
        <dbReference type="ARBA" id="ARBA00004141"/>
    </source>
</evidence>
<feature type="transmembrane region" description="Helical" evidence="7">
    <location>
        <begin position="33"/>
        <end position="58"/>
    </location>
</feature>
<evidence type="ECO:0000256" key="6">
    <source>
        <dbReference type="SAM" id="MobiDB-lite"/>
    </source>
</evidence>
<comment type="similarity">
    <text evidence="2">Belongs to the nematode receptor-like protein srd family.</text>
</comment>
<comment type="subcellular location">
    <subcellularLocation>
        <location evidence="1">Membrane</location>
        <topology evidence="1">Multi-pass membrane protein</topology>
    </subcellularLocation>
</comment>
<dbReference type="Pfam" id="PF10317">
    <property type="entry name" value="7TM_GPCR_Srd"/>
    <property type="match status" value="3"/>
</dbReference>